<proteinExistence type="predicted"/>
<dbReference type="SUPFAM" id="SSF159888">
    <property type="entry name" value="YdhG-like"/>
    <property type="match status" value="1"/>
</dbReference>
<sequence length="134" mass="15301">MAELKTKANQLSVSGYLSKFDHQKQQDATILINMIKELTGEDPVMWGSSIIGFGNKRYTYESGRQIDYFLIGFALRKKAITIYLMIDLQNKILDHIGKHDKGVGCLYIKSLEEVNIEALKDLCQQSIIEAMKRK</sequence>
<evidence type="ECO:0000313" key="3">
    <source>
        <dbReference type="Proteomes" id="UP001431532"/>
    </source>
</evidence>
<dbReference type="InterPro" id="IPR014922">
    <property type="entry name" value="YdhG-like"/>
</dbReference>
<evidence type="ECO:0000259" key="1">
    <source>
        <dbReference type="Pfam" id="PF08818"/>
    </source>
</evidence>
<keyword evidence="3" id="KW-1185">Reference proteome</keyword>
<dbReference type="RefSeq" id="WP_282839121.1">
    <property type="nucleotide sequence ID" value="NZ_JASCXW010000009.1"/>
</dbReference>
<accession>A0AAW6U465</accession>
<feature type="domain" description="YdhG-like" evidence="1">
    <location>
        <begin position="25"/>
        <end position="127"/>
    </location>
</feature>
<dbReference type="AlphaFoldDB" id="A0AAW6U465"/>
<gene>
    <name evidence="2" type="ORF">QJ521_03900</name>
</gene>
<dbReference type="EMBL" id="JASCXW010000009">
    <property type="protein sequence ID" value="MDI6452702.1"/>
    <property type="molecule type" value="Genomic_DNA"/>
</dbReference>
<organism evidence="2 3">
    <name type="scientific">Peloplasma aerotolerans</name>
    <dbReference type="NCBI Taxonomy" id="3044389"/>
    <lineage>
        <taxon>Bacteria</taxon>
        <taxon>Bacillati</taxon>
        <taxon>Mycoplasmatota</taxon>
        <taxon>Mollicutes</taxon>
        <taxon>Acholeplasmatales</taxon>
        <taxon>Acholeplasmataceae</taxon>
        <taxon>Peloplasma</taxon>
    </lineage>
</organism>
<dbReference type="Proteomes" id="UP001431532">
    <property type="component" value="Unassembled WGS sequence"/>
</dbReference>
<name>A0AAW6U465_9MOLU</name>
<reference evidence="2" key="1">
    <citation type="submission" date="2023-05" db="EMBL/GenBank/DDBJ databases">
        <title>Mariniplasma microaerophilum sp. nov., a novel anaerobic mollicute isolated from terrestrial mud volcano, Taman Peninsula, Russia.</title>
        <authorList>
            <person name="Khomyakova M.A."/>
            <person name="Merkel A.Y."/>
            <person name="Slobodkin A.I."/>
        </authorList>
    </citation>
    <scope>NUCLEOTIDE SEQUENCE</scope>
    <source>
        <strain evidence="2">M4Ah</strain>
    </source>
</reference>
<dbReference type="Pfam" id="PF08818">
    <property type="entry name" value="DUF1801"/>
    <property type="match status" value="1"/>
</dbReference>
<protein>
    <submittedName>
        <fullName evidence="2">DUF1801 domain-containing protein</fullName>
    </submittedName>
</protein>
<comment type="caution">
    <text evidence="2">The sequence shown here is derived from an EMBL/GenBank/DDBJ whole genome shotgun (WGS) entry which is preliminary data.</text>
</comment>
<evidence type="ECO:0000313" key="2">
    <source>
        <dbReference type="EMBL" id="MDI6452702.1"/>
    </source>
</evidence>